<evidence type="ECO:0000313" key="2">
    <source>
        <dbReference type="EMBL" id="KAH1065114.1"/>
    </source>
</evidence>
<keyword evidence="3" id="KW-1185">Reference proteome</keyword>
<dbReference type="OrthoDB" id="10259640at2759"/>
<sequence length="229" mass="25307">MVAASWKERVNGRERKKKWYLMLNSVAHSYSTVWLAVMRYYSPIPYSLIQGKIAVYHSALYLRNTHSACNQNCTPYAASPSTRPSAASSSSAATNWGKWRNVSGLGNKVGEEEEECLGGSRVDTHAVANDLLKYHSQTLGLVIGGSAKRGKAEKIVKGVNLLVAAPGRLLDHLQNTKGFIYKKLKISTPSQCRSFSLSKPFPLSSVFFVSWRAKKQREKRSVILEGAGL</sequence>
<dbReference type="Gene3D" id="3.40.50.300">
    <property type="entry name" value="P-loop containing nucleotide triphosphate hydrolases"/>
    <property type="match status" value="1"/>
</dbReference>
<name>A0A9D3V0A9_9ROSI</name>
<proteinExistence type="predicted"/>
<accession>A0A9D3V0A9</accession>
<evidence type="ECO:0000313" key="3">
    <source>
        <dbReference type="Proteomes" id="UP000828251"/>
    </source>
</evidence>
<keyword evidence="1" id="KW-0472">Membrane</keyword>
<gene>
    <name evidence="2" type="ORF">J1N35_030101</name>
</gene>
<evidence type="ECO:0000256" key="1">
    <source>
        <dbReference type="SAM" id="Phobius"/>
    </source>
</evidence>
<evidence type="ECO:0008006" key="4">
    <source>
        <dbReference type="Google" id="ProtNLM"/>
    </source>
</evidence>
<dbReference type="InterPro" id="IPR027417">
    <property type="entry name" value="P-loop_NTPase"/>
</dbReference>
<protein>
    <recommendedName>
        <fullName evidence="4">DEAD/DEAH box helicase domain-containing protein</fullName>
    </recommendedName>
</protein>
<dbReference type="EMBL" id="JAIQCV010000009">
    <property type="protein sequence ID" value="KAH1065114.1"/>
    <property type="molecule type" value="Genomic_DNA"/>
</dbReference>
<dbReference type="Proteomes" id="UP000828251">
    <property type="component" value="Unassembled WGS sequence"/>
</dbReference>
<reference evidence="2 3" key="1">
    <citation type="journal article" date="2021" name="Plant Biotechnol. J.">
        <title>Multi-omics assisted identification of the key and species-specific regulatory components of drought-tolerant mechanisms in Gossypium stocksii.</title>
        <authorList>
            <person name="Yu D."/>
            <person name="Ke L."/>
            <person name="Zhang D."/>
            <person name="Wu Y."/>
            <person name="Sun Y."/>
            <person name="Mei J."/>
            <person name="Sun J."/>
            <person name="Sun Y."/>
        </authorList>
    </citation>
    <scope>NUCLEOTIDE SEQUENCE [LARGE SCALE GENOMIC DNA]</scope>
    <source>
        <strain evidence="3">cv. E1</strain>
        <tissue evidence="2">Leaf</tissue>
    </source>
</reference>
<dbReference type="AlphaFoldDB" id="A0A9D3V0A9"/>
<organism evidence="2 3">
    <name type="scientific">Gossypium stocksii</name>
    <dbReference type="NCBI Taxonomy" id="47602"/>
    <lineage>
        <taxon>Eukaryota</taxon>
        <taxon>Viridiplantae</taxon>
        <taxon>Streptophyta</taxon>
        <taxon>Embryophyta</taxon>
        <taxon>Tracheophyta</taxon>
        <taxon>Spermatophyta</taxon>
        <taxon>Magnoliopsida</taxon>
        <taxon>eudicotyledons</taxon>
        <taxon>Gunneridae</taxon>
        <taxon>Pentapetalae</taxon>
        <taxon>rosids</taxon>
        <taxon>malvids</taxon>
        <taxon>Malvales</taxon>
        <taxon>Malvaceae</taxon>
        <taxon>Malvoideae</taxon>
        <taxon>Gossypium</taxon>
    </lineage>
</organism>
<comment type="caution">
    <text evidence="2">The sequence shown here is derived from an EMBL/GenBank/DDBJ whole genome shotgun (WGS) entry which is preliminary data.</text>
</comment>
<keyword evidence="1" id="KW-0812">Transmembrane</keyword>
<dbReference type="SUPFAM" id="SSF52540">
    <property type="entry name" value="P-loop containing nucleoside triphosphate hydrolases"/>
    <property type="match status" value="1"/>
</dbReference>
<keyword evidence="1" id="KW-1133">Transmembrane helix</keyword>
<feature type="transmembrane region" description="Helical" evidence="1">
    <location>
        <begin position="21"/>
        <end position="41"/>
    </location>
</feature>